<keyword evidence="2 6" id="KW-0808">Transferase</keyword>
<evidence type="ECO:0000259" key="7">
    <source>
        <dbReference type="Pfam" id="PF00294"/>
    </source>
</evidence>
<dbReference type="InterPro" id="IPR029056">
    <property type="entry name" value="Ribokinase-like"/>
</dbReference>
<dbReference type="PANTHER" id="PTHR43085:SF1">
    <property type="entry name" value="PSEUDOURIDINE KINASE-RELATED"/>
    <property type="match status" value="1"/>
</dbReference>
<dbReference type="Proteomes" id="UP000011669">
    <property type="component" value="Unassembled WGS sequence"/>
</dbReference>
<dbReference type="FunCoup" id="M0MJS5">
    <property type="interactions" value="103"/>
</dbReference>
<evidence type="ECO:0000256" key="5">
    <source>
        <dbReference type="ARBA" id="ARBA00022840"/>
    </source>
</evidence>
<dbReference type="InterPro" id="IPR011611">
    <property type="entry name" value="PfkB_dom"/>
</dbReference>
<dbReference type="RefSeq" id="WP_006077844.1">
    <property type="nucleotide sequence ID" value="NZ_AOMD01000021.1"/>
</dbReference>
<evidence type="ECO:0000256" key="1">
    <source>
        <dbReference type="ARBA" id="ARBA00010688"/>
    </source>
</evidence>
<dbReference type="InterPro" id="IPR002139">
    <property type="entry name" value="Ribo/fructo_kinase"/>
</dbReference>
<dbReference type="InterPro" id="IPR002173">
    <property type="entry name" value="Carboh/pur_kinase_PfkB_CS"/>
</dbReference>
<dbReference type="PRINTS" id="PR00990">
    <property type="entry name" value="RIBOKINASE"/>
</dbReference>
<dbReference type="EMBL" id="AOMD01000021">
    <property type="protein sequence ID" value="EMA44974.1"/>
    <property type="molecule type" value="Genomic_DNA"/>
</dbReference>
<keyword evidence="9" id="KW-1185">Reference proteome</keyword>
<keyword evidence="4 6" id="KW-0418">Kinase</keyword>
<dbReference type="PROSITE" id="PS00584">
    <property type="entry name" value="PFKB_KINASES_2"/>
    <property type="match status" value="1"/>
</dbReference>
<sequence>MSPRVVTLGETMVLINPAESGPMKYTTEFKKSLGGAESNVAIGLARLGHDVGWISKLGADPHGEYLRSFVRGEGVDTSHVTTTQDAPTGIMFKERRALGESSVYYYRHGSAASTMTPADLPEAFLADAEYLHLTGITPALSDSCRETVFAAVERAREADVTISFDPNLREKLWDSTDEMRSTLLDLVAAADIVLPGIEEGRALFDAKEPEAIAAACLDRGADLAAVKLGAAGALVADDSTTEHVAGYDVERVVDPVGAGDGFAAGFLAGRLRGLDPVEATERANAVGAFATTVAGDIEGLPTSEELEVFRGERDAVYR</sequence>
<evidence type="ECO:0000256" key="3">
    <source>
        <dbReference type="ARBA" id="ARBA00022741"/>
    </source>
</evidence>
<dbReference type="STRING" id="1227455.C449_09964"/>
<gene>
    <name evidence="8" type="ORF">C449_09964</name>
</gene>
<dbReference type="Gene3D" id="3.40.1190.20">
    <property type="match status" value="1"/>
</dbReference>
<accession>M0MJS5</accession>
<dbReference type="SUPFAM" id="SSF53613">
    <property type="entry name" value="Ribokinase-like"/>
    <property type="match status" value="1"/>
</dbReference>
<keyword evidence="5" id="KW-0067">ATP-binding</keyword>
<comment type="similarity">
    <text evidence="1 6">Belongs to the carbohydrate kinase PfkB family.</text>
</comment>
<reference evidence="8 9" key="1">
    <citation type="journal article" date="2014" name="PLoS Genet.">
        <title>Phylogenetically driven sequencing of extremely halophilic archaea reveals strategies for static and dynamic osmo-response.</title>
        <authorList>
            <person name="Becker E.A."/>
            <person name="Seitzer P.M."/>
            <person name="Tritt A."/>
            <person name="Larsen D."/>
            <person name="Krusor M."/>
            <person name="Yao A.I."/>
            <person name="Wu D."/>
            <person name="Madern D."/>
            <person name="Eisen J.A."/>
            <person name="Darling A.E."/>
            <person name="Facciotti M.T."/>
        </authorList>
    </citation>
    <scope>NUCLEOTIDE SEQUENCE [LARGE SCALE GENOMIC DNA]</scope>
    <source>
        <strain evidence="8 9">DSM 5350</strain>
    </source>
</reference>
<dbReference type="GO" id="GO:0005524">
    <property type="term" value="F:ATP binding"/>
    <property type="evidence" value="ECO:0007669"/>
    <property type="project" value="UniProtKB-KW"/>
</dbReference>
<dbReference type="AlphaFoldDB" id="M0MJS5"/>
<evidence type="ECO:0000313" key="9">
    <source>
        <dbReference type="Proteomes" id="UP000011669"/>
    </source>
</evidence>
<dbReference type="InterPro" id="IPR050306">
    <property type="entry name" value="PfkB_Carbo_kinase"/>
</dbReference>
<feature type="domain" description="Carbohydrate kinase PfkB" evidence="7">
    <location>
        <begin position="4"/>
        <end position="302"/>
    </location>
</feature>
<dbReference type="OrthoDB" id="96179at2157"/>
<dbReference type="PATRIC" id="fig|1227455.4.peg.2040"/>
<proteinExistence type="inferred from homology"/>
<evidence type="ECO:0000256" key="2">
    <source>
        <dbReference type="ARBA" id="ARBA00022679"/>
    </source>
</evidence>
<organism evidence="8 9">
    <name type="scientific">Halococcus saccharolyticus DSM 5350</name>
    <dbReference type="NCBI Taxonomy" id="1227455"/>
    <lineage>
        <taxon>Archaea</taxon>
        <taxon>Methanobacteriati</taxon>
        <taxon>Methanobacteriota</taxon>
        <taxon>Stenosarchaea group</taxon>
        <taxon>Halobacteria</taxon>
        <taxon>Halobacteriales</taxon>
        <taxon>Halococcaceae</taxon>
        <taxon>Halococcus</taxon>
    </lineage>
</organism>
<dbReference type="GO" id="GO:0008865">
    <property type="term" value="F:fructokinase activity"/>
    <property type="evidence" value="ECO:0007669"/>
    <property type="project" value="UniProtKB-ARBA"/>
</dbReference>
<name>M0MJS5_9EURY</name>
<dbReference type="InParanoid" id="M0MJS5"/>
<comment type="caution">
    <text evidence="8">The sequence shown here is derived from an EMBL/GenBank/DDBJ whole genome shotgun (WGS) entry which is preliminary data.</text>
</comment>
<evidence type="ECO:0000313" key="8">
    <source>
        <dbReference type="EMBL" id="EMA44974.1"/>
    </source>
</evidence>
<keyword evidence="3" id="KW-0547">Nucleotide-binding</keyword>
<evidence type="ECO:0000256" key="6">
    <source>
        <dbReference type="RuleBase" id="RU003704"/>
    </source>
</evidence>
<evidence type="ECO:0000256" key="4">
    <source>
        <dbReference type="ARBA" id="ARBA00022777"/>
    </source>
</evidence>
<dbReference type="GO" id="GO:0006000">
    <property type="term" value="P:fructose metabolic process"/>
    <property type="evidence" value="ECO:0007669"/>
    <property type="project" value="UniProtKB-ARBA"/>
</dbReference>
<dbReference type="PANTHER" id="PTHR43085">
    <property type="entry name" value="HEXOKINASE FAMILY MEMBER"/>
    <property type="match status" value="1"/>
</dbReference>
<dbReference type="CDD" id="cd01166">
    <property type="entry name" value="KdgK"/>
    <property type="match status" value="1"/>
</dbReference>
<dbReference type="Pfam" id="PF00294">
    <property type="entry name" value="PfkB"/>
    <property type="match status" value="1"/>
</dbReference>
<protein>
    <submittedName>
        <fullName evidence="8">PfkB domain-containing protein</fullName>
    </submittedName>
</protein>